<gene>
    <name evidence="3" type="ORF">EV645_4632</name>
</gene>
<evidence type="ECO:0000313" key="4">
    <source>
        <dbReference type="Proteomes" id="UP000292027"/>
    </source>
</evidence>
<comment type="caution">
    <text evidence="3">The sequence shown here is derived from an EMBL/GenBank/DDBJ whole genome shotgun (WGS) entry which is preliminary data.</text>
</comment>
<dbReference type="InterPro" id="IPR006442">
    <property type="entry name" value="Antitoxin_Phd/YefM"/>
</dbReference>
<keyword evidence="4" id="KW-1185">Reference proteome</keyword>
<dbReference type="InterPro" id="IPR051416">
    <property type="entry name" value="phD-YefM_TA_antitoxins"/>
</dbReference>
<evidence type="ECO:0000256" key="1">
    <source>
        <dbReference type="ARBA" id="ARBA00009981"/>
    </source>
</evidence>
<comment type="similarity">
    <text evidence="1 2">Belongs to the phD/YefM antitoxin family.</text>
</comment>
<dbReference type="Gene3D" id="3.40.1620.10">
    <property type="entry name" value="YefM-like domain"/>
    <property type="match status" value="1"/>
</dbReference>
<name>A0A4Q7WW68_9ACTN</name>
<comment type="function">
    <text evidence="2">Antitoxin component of a type II toxin-antitoxin (TA) system.</text>
</comment>
<organism evidence="3 4">
    <name type="scientific">Kribbella rubisoli</name>
    <dbReference type="NCBI Taxonomy" id="3075929"/>
    <lineage>
        <taxon>Bacteria</taxon>
        <taxon>Bacillati</taxon>
        <taxon>Actinomycetota</taxon>
        <taxon>Actinomycetes</taxon>
        <taxon>Propionibacteriales</taxon>
        <taxon>Kribbellaceae</taxon>
        <taxon>Kribbella</taxon>
    </lineage>
</organism>
<dbReference type="Pfam" id="PF02604">
    <property type="entry name" value="PhdYeFM_antitox"/>
    <property type="match status" value="1"/>
</dbReference>
<dbReference type="GO" id="GO:0097351">
    <property type="term" value="F:toxin sequestering activity"/>
    <property type="evidence" value="ECO:0007669"/>
    <property type="project" value="TreeGrafter"/>
</dbReference>
<dbReference type="RefSeq" id="WP_130445997.1">
    <property type="nucleotide sequence ID" value="NZ_SHKR01000013.1"/>
</dbReference>
<dbReference type="SUPFAM" id="SSF143120">
    <property type="entry name" value="YefM-like"/>
    <property type="match status" value="1"/>
</dbReference>
<dbReference type="Proteomes" id="UP000292027">
    <property type="component" value="Unassembled WGS sequence"/>
</dbReference>
<sequence length="91" mass="9759">MDSIPVRELNQHTSAVLARVANGESLEITVSGHPAARLVPIDDSTSIRADLIRRGRLIPASNPGPLVLPAGEPDLSVDSTEIISDLREERL</sequence>
<dbReference type="EMBL" id="SHKR01000013">
    <property type="protein sequence ID" value="RZU13779.1"/>
    <property type="molecule type" value="Genomic_DNA"/>
</dbReference>
<evidence type="ECO:0000313" key="3">
    <source>
        <dbReference type="EMBL" id="RZU13779.1"/>
    </source>
</evidence>
<dbReference type="AlphaFoldDB" id="A0A4Q7WW68"/>
<dbReference type="PANTHER" id="PTHR35377:SF5">
    <property type="entry name" value="ANTITOXIN VAPB46"/>
    <property type="match status" value="1"/>
</dbReference>
<evidence type="ECO:0000256" key="2">
    <source>
        <dbReference type="RuleBase" id="RU362080"/>
    </source>
</evidence>
<dbReference type="InterPro" id="IPR036165">
    <property type="entry name" value="YefM-like_sf"/>
</dbReference>
<dbReference type="OrthoDB" id="557859at2"/>
<protein>
    <recommendedName>
        <fullName evidence="2">Antitoxin</fullName>
    </recommendedName>
</protein>
<proteinExistence type="inferred from homology"/>
<reference evidence="3 4" key="1">
    <citation type="journal article" date="2015" name="Stand. Genomic Sci.">
        <title>Genomic Encyclopedia of Bacterial and Archaeal Type Strains, Phase III: the genomes of soil and plant-associated and newly described type strains.</title>
        <authorList>
            <person name="Whitman W.B."/>
            <person name="Woyke T."/>
            <person name="Klenk H.P."/>
            <person name="Zhou Y."/>
            <person name="Lilburn T.G."/>
            <person name="Beck B.J."/>
            <person name="De Vos P."/>
            <person name="Vandamme P."/>
            <person name="Eisen J.A."/>
            <person name="Garrity G."/>
            <person name="Hugenholtz P."/>
            <person name="Kyrpides N.C."/>
        </authorList>
    </citation>
    <scope>NUCLEOTIDE SEQUENCE [LARGE SCALE GENOMIC DNA]</scope>
    <source>
        <strain evidence="3 4">VKM Ac-2540</strain>
    </source>
</reference>
<accession>A0A4Q7WW68</accession>
<dbReference type="NCBIfam" id="TIGR01552">
    <property type="entry name" value="phd_fam"/>
    <property type="match status" value="1"/>
</dbReference>
<dbReference type="PANTHER" id="PTHR35377">
    <property type="entry name" value="ANTITOXIN VAPB49-RELATED-RELATED"/>
    <property type="match status" value="1"/>
</dbReference>